<evidence type="ECO:0000313" key="10">
    <source>
        <dbReference type="EMBL" id="BAC24090.1"/>
    </source>
</evidence>
<dbReference type="OrthoDB" id="6159439at2759"/>
<feature type="domain" description="Homeobox" evidence="9">
    <location>
        <begin position="208"/>
        <end position="268"/>
    </location>
</feature>
<dbReference type="InterPro" id="IPR047152">
    <property type="entry name" value="Caudal_homeobox"/>
</dbReference>
<reference evidence="10" key="1">
    <citation type="journal article" date="2003" name="Development">
        <title>Early patterning of the spider embryo: a cluster of mesenchymal cells at the cumulus produces Dpp signals received by germ disc epithelial cells.</title>
        <authorList>
            <person name="Akiyama-Oda Y."/>
            <person name="Oda H."/>
        </authorList>
    </citation>
    <scope>NUCLEOTIDE SEQUENCE</scope>
</reference>
<dbReference type="PRINTS" id="PR00024">
    <property type="entry name" value="HOMEOBOX"/>
</dbReference>
<dbReference type="PROSITE" id="PS00027">
    <property type="entry name" value="HOMEOBOX_1"/>
    <property type="match status" value="1"/>
</dbReference>
<evidence type="ECO:0000256" key="1">
    <source>
        <dbReference type="ARBA" id="ARBA00004123"/>
    </source>
</evidence>
<dbReference type="GO" id="GO:0009948">
    <property type="term" value="P:anterior/posterior axis specification"/>
    <property type="evidence" value="ECO:0007669"/>
    <property type="project" value="TreeGrafter"/>
</dbReference>
<evidence type="ECO:0000256" key="3">
    <source>
        <dbReference type="ARBA" id="ARBA00023125"/>
    </source>
</evidence>
<dbReference type="EMBL" id="IAAA01017775">
    <property type="protein sequence ID" value="LAA04826.1"/>
    <property type="molecule type" value="mRNA"/>
</dbReference>
<dbReference type="InterPro" id="IPR001356">
    <property type="entry name" value="HD"/>
</dbReference>
<accession>Q869A1</accession>
<evidence type="ECO:0000313" key="11">
    <source>
        <dbReference type="EMBL" id="LAA04824.1"/>
    </source>
</evidence>
<feature type="region of interest" description="Disordered" evidence="8">
    <location>
        <begin position="134"/>
        <end position="164"/>
    </location>
</feature>
<evidence type="ECO:0000256" key="4">
    <source>
        <dbReference type="ARBA" id="ARBA00023155"/>
    </source>
</evidence>
<feature type="compositionally biased region" description="Basic and acidic residues" evidence="8">
    <location>
        <begin position="134"/>
        <end position="148"/>
    </location>
</feature>
<feature type="DNA-binding region" description="Homeobox" evidence="6">
    <location>
        <begin position="210"/>
        <end position="269"/>
    </location>
</feature>
<keyword evidence="3 6" id="KW-0238">DNA-binding</keyword>
<gene>
    <name evidence="10" type="primary">At.cad</name>
</gene>
<dbReference type="PRINTS" id="PR00031">
    <property type="entry name" value="HTHREPRESSR"/>
</dbReference>
<keyword evidence="5 6" id="KW-0539">Nucleus</keyword>
<evidence type="ECO:0000259" key="9">
    <source>
        <dbReference type="PROSITE" id="PS50071"/>
    </source>
</evidence>
<dbReference type="SMART" id="SM00389">
    <property type="entry name" value="HOX"/>
    <property type="match status" value="1"/>
</dbReference>
<dbReference type="GO" id="GO:0000981">
    <property type="term" value="F:DNA-binding transcription factor activity, RNA polymerase II-specific"/>
    <property type="evidence" value="ECO:0007669"/>
    <property type="project" value="InterPro"/>
</dbReference>
<organism evidence="10">
    <name type="scientific">Parasteatoda tepidariorum</name>
    <name type="common">Common house spider</name>
    <name type="synonym">Achaearanea tepidariorum</name>
    <dbReference type="NCBI Taxonomy" id="114398"/>
    <lineage>
        <taxon>Eukaryota</taxon>
        <taxon>Metazoa</taxon>
        <taxon>Ecdysozoa</taxon>
        <taxon>Arthropoda</taxon>
        <taxon>Chelicerata</taxon>
        <taxon>Arachnida</taxon>
        <taxon>Araneae</taxon>
        <taxon>Araneomorphae</taxon>
        <taxon>Entelegynae</taxon>
        <taxon>Araneoidea</taxon>
        <taxon>Theridiidae</taxon>
        <taxon>Parasteatoda</taxon>
    </lineage>
</organism>
<comment type="subcellular location">
    <subcellularLocation>
        <location evidence="1 6 7">Nucleus</location>
    </subcellularLocation>
</comment>
<dbReference type="GO" id="GO:0030154">
    <property type="term" value="P:cell differentiation"/>
    <property type="evidence" value="ECO:0007669"/>
    <property type="project" value="TreeGrafter"/>
</dbReference>
<dbReference type="KEGG" id="ptep:107437910"/>
<reference evidence="11" key="2">
    <citation type="journal article" date="2016" name="Mol. Ecol. Resour.">
        <title>Evaluation of the impact of RNA preservation methods of spiders for de novo transcriptome assembly.</title>
        <authorList>
            <person name="Kono N."/>
            <person name="Nakamura H."/>
            <person name="Ito Y."/>
            <person name="Tomita M."/>
            <person name="Arakawa K."/>
        </authorList>
    </citation>
    <scope>NUCLEOTIDE SEQUENCE</scope>
    <source>
        <tissue evidence="11">Whole body</tissue>
    </source>
</reference>
<dbReference type="PROSITE" id="PS50071">
    <property type="entry name" value="HOMEOBOX_2"/>
    <property type="match status" value="1"/>
</dbReference>
<dbReference type="PANTHER" id="PTHR24332">
    <property type="entry name" value="HOMEOBOX PROTEIN CDX"/>
    <property type="match status" value="1"/>
</dbReference>
<protein>
    <submittedName>
        <fullName evidence="10">Caudal</fullName>
    </submittedName>
</protein>
<dbReference type="GO" id="GO:0009887">
    <property type="term" value="P:animal organ morphogenesis"/>
    <property type="evidence" value="ECO:0007669"/>
    <property type="project" value="TreeGrafter"/>
</dbReference>
<dbReference type="InterPro" id="IPR009057">
    <property type="entry name" value="Homeodomain-like_sf"/>
</dbReference>
<evidence type="ECO:0000256" key="8">
    <source>
        <dbReference type="SAM" id="MobiDB-lite"/>
    </source>
</evidence>
<dbReference type="SUPFAM" id="SSF46689">
    <property type="entry name" value="Homeodomain-like"/>
    <property type="match status" value="1"/>
</dbReference>
<dbReference type="EMBL" id="AB096075">
    <property type="protein sequence ID" value="BAC24090.1"/>
    <property type="molecule type" value="mRNA"/>
</dbReference>
<dbReference type="InterPro" id="IPR020479">
    <property type="entry name" value="HD_metazoa"/>
</dbReference>
<dbReference type="InterPro" id="IPR017970">
    <property type="entry name" value="Homeobox_CS"/>
</dbReference>
<dbReference type="OMA" id="QYNENCN"/>
<dbReference type="GO" id="GO:0005634">
    <property type="term" value="C:nucleus"/>
    <property type="evidence" value="ECO:0007669"/>
    <property type="project" value="UniProtKB-SubCell"/>
</dbReference>
<evidence type="ECO:0000256" key="5">
    <source>
        <dbReference type="ARBA" id="ARBA00023242"/>
    </source>
</evidence>
<evidence type="ECO:0000256" key="6">
    <source>
        <dbReference type="PROSITE-ProRule" id="PRU00108"/>
    </source>
</evidence>
<dbReference type="RefSeq" id="NP_001310733.1">
    <property type="nucleotide sequence ID" value="NM_001323804.1"/>
</dbReference>
<dbReference type="EMBL" id="IAAA01017774">
    <property type="protein sequence ID" value="LAA04824.1"/>
    <property type="molecule type" value="mRNA"/>
</dbReference>
<dbReference type="AlphaFoldDB" id="Q869A1"/>
<dbReference type="CTD" id="790"/>
<evidence type="ECO:0000256" key="7">
    <source>
        <dbReference type="RuleBase" id="RU000682"/>
    </source>
</evidence>
<dbReference type="FunFam" id="1.10.10.60:FF:000089">
    <property type="entry name" value="Caudal type homeobox 4"/>
    <property type="match status" value="1"/>
</dbReference>
<proteinExistence type="evidence at transcript level"/>
<name>Q869A1_PARTP</name>
<dbReference type="GeneID" id="107437910"/>
<dbReference type="Gene3D" id="1.10.10.60">
    <property type="entry name" value="Homeodomain-like"/>
    <property type="match status" value="1"/>
</dbReference>
<comment type="similarity">
    <text evidence="2">Belongs to the Caudal homeobox family.</text>
</comment>
<dbReference type="Pfam" id="PF00046">
    <property type="entry name" value="Homeodomain"/>
    <property type="match status" value="1"/>
</dbReference>
<dbReference type="CDD" id="cd00086">
    <property type="entry name" value="homeodomain"/>
    <property type="match status" value="1"/>
</dbReference>
<evidence type="ECO:0000256" key="2">
    <source>
        <dbReference type="ARBA" id="ARBA00010341"/>
    </source>
</evidence>
<keyword evidence="4 6" id="KW-0371">Homeobox</keyword>
<dbReference type="InterPro" id="IPR000047">
    <property type="entry name" value="HTH_motif"/>
</dbReference>
<dbReference type="PANTHER" id="PTHR24332:SF9">
    <property type="entry name" value="HOMEOTIC PROTEIN CAUDAL"/>
    <property type="match status" value="1"/>
</dbReference>
<dbReference type="GO" id="GO:0000977">
    <property type="term" value="F:RNA polymerase II transcription regulatory region sequence-specific DNA binding"/>
    <property type="evidence" value="ECO:0007669"/>
    <property type="project" value="TreeGrafter"/>
</dbReference>
<sequence length="300" mass="34869">MVPTYDMYSPTARHQSSTYALTQNYGHHQTYSQYTDNINFNPCGVMDNGMNNNYQQNLPSSWPIYTVSPSNNPSRQHVLLEDWMPLTTSPNNYQTQNVMHFSTDNTQTFHLQRNIGDVGPADYSLTSSEHMRIQEKLEPSSETHEHPSSDSIVAVSSDGMSGTESPILPIHMNHSTGNVLCRPQPARSPYEWIKRTSYQSQPNPGRTRTKDKYRIVYTDHQRLELEKEFHYSRYITIRRKVELAASLNLSERQIKIWFQNRRAKERRQAKKREELLQKNKDAQVVYQHTSALNIANISIY</sequence>